<feature type="transmembrane region" description="Helical" evidence="10">
    <location>
        <begin position="207"/>
        <end position="232"/>
    </location>
</feature>
<dbReference type="PANTHER" id="PTHR21137">
    <property type="entry name" value="ODORANT RECEPTOR"/>
    <property type="match status" value="1"/>
</dbReference>
<evidence type="ECO:0000256" key="3">
    <source>
        <dbReference type="ARBA" id="ARBA00022606"/>
    </source>
</evidence>
<gene>
    <name evidence="11" type="primary">OR2_2</name>
    <name evidence="13" type="synonym">LOC105269754</name>
    <name evidence="11" type="ORF">g.15733</name>
</gene>
<proteinExistence type="inferred from homology"/>
<sequence>MRNQSSIVGRKSVPAKKSKSDFKEATNISRCLLTLLGLWLSENPTKLLKKVLLDLSIVICYFLIFFLLIPCALHTFIIEKKPKKQMKMIGPMSFCVMALIKYFFMIIRREKIRGCLHHIEIDWRRVESLEDREIMVKNAKIGRFITSLCATFMYSGGFFYRTILPFALPRKLLPDNTTMRPLPYPVYRPLFNSQNTPVYEIVFTTQWFGGFVIYTITVAACSLAAVLTLHACGQLKIVMSRLNDFVENSVGTDKTLTSKLGEIVDLHFRALQFAVKIEGLLNEICFVEFIGCTMNICFLGYYLITELEQGKSSTIAVVTYLFLITSFTFNIFIYCHIGELLNQQGKKVGTTAYMINWYELPGKNASGLIILLAMSNCPVTITAGKMVELSYATFCNVECHGFYLFSQQTMKIRKH</sequence>
<evidence type="ECO:0000313" key="13">
    <source>
        <dbReference type="RefSeq" id="XP_011308549.1"/>
    </source>
</evidence>
<dbReference type="Proteomes" id="UP000694866">
    <property type="component" value="Unplaced"/>
</dbReference>
<keyword evidence="2" id="KW-1003">Cell membrane</keyword>
<reference evidence="11" key="1">
    <citation type="submission" date="2015-01" db="EMBL/GenBank/DDBJ databases">
        <title>Transcriptome Assembly of Fopius arisanus.</title>
        <authorList>
            <person name="Geib S."/>
        </authorList>
    </citation>
    <scope>NUCLEOTIDE SEQUENCE</scope>
</reference>
<evidence type="ECO:0000256" key="5">
    <source>
        <dbReference type="ARBA" id="ARBA00022725"/>
    </source>
</evidence>
<keyword evidence="5 10" id="KW-0552">Olfaction</keyword>
<organism evidence="11">
    <name type="scientific">Fopius arisanus</name>
    <dbReference type="NCBI Taxonomy" id="64838"/>
    <lineage>
        <taxon>Eukaryota</taxon>
        <taxon>Metazoa</taxon>
        <taxon>Ecdysozoa</taxon>
        <taxon>Arthropoda</taxon>
        <taxon>Hexapoda</taxon>
        <taxon>Insecta</taxon>
        <taxon>Pterygota</taxon>
        <taxon>Neoptera</taxon>
        <taxon>Endopterygota</taxon>
        <taxon>Hymenoptera</taxon>
        <taxon>Apocrita</taxon>
        <taxon>Ichneumonoidea</taxon>
        <taxon>Braconidae</taxon>
        <taxon>Opiinae</taxon>
        <taxon>Fopius</taxon>
    </lineage>
</organism>
<dbReference type="PANTHER" id="PTHR21137:SF35">
    <property type="entry name" value="ODORANT RECEPTOR 19A-RELATED"/>
    <property type="match status" value="1"/>
</dbReference>
<dbReference type="GO" id="GO:0005886">
    <property type="term" value="C:plasma membrane"/>
    <property type="evidence" value="ECO:0007669"/>
    <property type="project" value="UniProtKB-SubCell"/>
</dbReference>
<evidence type="ECO:0000256" key="8">
    <source>
        <dbReference type="ARBA" id="ARBA00023170"/>
    </source>
</evidence>
<keyword evidence="6 10" id="KW-1133">Transmembrane helix</keyword>
<dbReference type="GO" id="GO:0007165">
    <property type="term" value="P:signal transduction"/>
    <property type="evidence" value="ECO:0007669"/>
    <property type="project" value="UniProtKB-KW"/>
</dbReference>
<evidence type="ECO:0000256" key="6">
    <source>
        <dbReference type="ARBA" id="ARBA00022989"/>
    </source>
</evidence>
<comment type="similarity">
    <text evidence="10">Belongs to the insect chemoreceptor superfamily. Heteromeric odorant receptor channel (TC 1.A.69) family.</text>
</comment>
<protein>
    <recommendedName>
        <fullName evidence="10">Odorant receptor</fullName>
    </recommendedName>
</protein>
<feature type="transmembrane region" description="Helical" evidence="10">
    <location>
        <begin position="51"/>
        <end position="77"/>
    </location>
</feature>
<dbReference type="RefSeq" id="XP_011308549.1">
    <property type="nucleotide sequence ID" value="XM_011310247.1"/>
</dbReference>
<evidence type="ECO:0000256" key="4">
    <source>
        <dbReference type="ARBA" id="ARBA00022692"/>
    </source>
</evidence>
<evidence type="ECO:0000313" key="11">
    <source>
        <dbReference type="EMBL" id="JAG70374.1"/>
    </source>
</evidence>
<dbReference type="GO" id="GO:0004984">
    <property type="term" value="F:olfactory receptor activity"/>
    <property type="evidence" value="ECO:0007669"/>
    <property type="project" value="InterPro"/>
</dbReference>
<keyword evidence="3 10" id="KW-0716">Sensory transduction</keyword>
<dbReference type="AlphaFoldDB" id="A0A0C9QJ30"/>
<evidence type="ECO:0000256" key="2">
    <source>
        <dbReference type="ARBA" id="ARBA00022475"/>
    </source>
</evidence>
<name>A0A0C9QJ30_9HYME</name>
<dbReference type="GeneID" id="105269754"/>
<dbReference type="Pfam" id="PF02949">
    <property type="entry name" value="7tm_6"/>
    <property type="match status" value="1"/>
</dbReference>
<evidence type="ECO:0000256" key="1">
    <source>
        <dbReference type="ARBA" id="ARBA00004651"/>
    </source>
</evidence>
<dbReference type="EMBL" id="GBYB01000607">
    <property type="protein sequence ID" value="JAG70374.1"/>
    <property type="molecule type" value="Transcribed_RNA"/>
</dbReference>
<comment type="subcellular location">
    <subcellularLocation>
        <location evidence="1 10">Cell membrane</location>
        <topology evidence="1 10">Multi-pass membrane protein</topology>
    </subcellularLocation>
</comment>
<evidence type="ECO:0000256" key="9">
    <source>
        <dbReference type="ARBA" id="ARBA00023224"/>
    </source>
</evidence>
<feature type="transmembrane region" description="Helical" evidence="10">
    <location>
        <begin position="89"/>
        <end position="107"/>
    </location>
</feature>
<dbReference type="InterPro" id="IPR004117">
    <property type="entry name" value="7tm6_olfct_rcpt"/>
</dbReference>
<keyword evidence="9 10" id="KW-0807">Transducer</keyword>
<feature type="transmembrane region" description="Helical" evidence="10">
    <location>
        <begin position="316"/>
        <end position="337"/>
    </location>
</feature>
<accession>A0A9R1U4T5</accession>
<keyword evidence="4 10" id="KW-0812">Transmembrane</keyword>
<feature type="transmembrane region" description="Helical" evidence="10">
    <location>
        <begin position="284"/>
        <end position="304"/>
    </location>
</feature>
<reference evidence="13" key="2">
    <citation type="submission" date="2025-04" db="UniProtKB">
        <authorList>
            <consortium name="RefSeq"/>
        </authorList>
    </citation>
    <scope>IDENTIFICATION</scope>
    <source>
        <strain evidence="13">USDA-PBARC FA_bdor</strain>
        <tissue evidence="13">Whole organism</tissue>
    </source>
</reference>
<evidence type="ECO:0000256" key="10">
    <source>
        <dbReference type="RuleBase" id="RU351113"/>
    </source>
</evidence>
<keyword evidence="12" id="KW-1185">Reference proteome</keyword>
<keyword evidence="8 10" id="KW-0675">Receptor</keyword>
<evidence type="ECO:0000256" key="7">
    <source>
        <dbReference type="ARBA" id="ARBA00023136"/>
    </source>
</evidence>
<keyword evidence="7 10" id="KW-0472">Membrane</keyword>
<accession>A0A0C9QJ30</accession>
<dbReference type="KEGG" id="fas:105269754"/>
<feature type="transmembrane region" description="Helical" evidence="10">
    <location>
        <begin position="141"/>
        <end position="160"/>
    </location>
</feature>
<comment type="caution">
    <text evidence="10">Lacks conserved residue(s) required for the propagation of feature annotation.</text>
</comment>
<evidence type="ECO:0000313" key="12">
    <source>
        <dbReference type="Proteomes" id="UP000694866"/>
    </source>
</evidence>
<dbReference type="OrthoDB" id="6604226at2759"/>
<dbReference type="GO" id="GO:0005549">
    <property type="term" value="F:odorant binding"/>
    <property type="evidence" value="ECO:0007669"/>
    <property type="project" value="InterPro"/>
</dbReference>